<dbReference type="PANTHER" id="PTHR11092:SF0">
    <property type="entry name" value="EPIMERASE FAMILY PROTEIN SDR39U1"/>
    <property type="match status" value="1"/>
</dbReference>
<dbReference type="Pfam" id="PF01370">
    <property type="entry name" value="Epimerase"/>
    <property type="match status" value="1"/>
</dbReference>
<dbReference type="InterPro" id="IPR013549">
    <property type="entry name" value="DUF1731"/>
</dbReference>
<feature type="domain" description="NAD-dependent epimerase/dehydratase" evidence="2">
    <location>
        <begin position="3"/>
        <end position="220"/>
    </location>
</feature>
<name>A0A1H7GG32_9GAMM</name>
<dbReference type="Gene3D" id="3.40.50.720">
    <property type="entry name" value="NAD(P)-binding Rossmann-like Domain"/>
    <property type="match status" value="1"/>
</dbReference>
<dbReference type="InterPro" id="IPR010099">
    <property type="entry name" value="SDR39U1"/>
</dbReference>
<sequence>MHILITGGTGLIGRALCRHFVAQGHELFVWSRRPTQVAELCGAGVHGLARLADYPQSLPLDAVINLAGAPIADRPWTAARRKVLWDSRVGLTEQLIDWLAEREHKPEVLLSGSAVGWYGNGGDVPLDEQAGIQSEDFAQELCAAWELAASRVRTLGIRLVLLRTGLVLAADGGFLQRLLLPFKCGLGGPLGSGQQYMPWIHLADQVALIDTLINTPEACGPYNACAPEPVTNRQFATALAAVLHRPAVLPVPGFALKALLGELSVLLLGGQRAVPAKAQALGYRFQYTDCKAALTQLLHRAE</sequence>
<evidence type="ECO:0008006" key="6">
    <source>
        <dbReference type="Google" id="ProtNLM"/>
    </source>
</evidence>
<evidence type="ECO:0000259" key="2">
    <source>
        <dbReference type="Pfam" id="PF01370"/>
    </source>
</evidence>
<dbReference type="RefSeq" id="WP_074864528.1">
    <property type="nucleotide sequence ID" value="NZ_FOAS01000002.1"/>
</dbReference>
<dbReference type="PANTHER" id="PTHR11092">
    <property type="entry name" value="SUGAR NUCLEOTIDE EPIMERASE RELATED"/>
    <property type="match status" value="1"/>
</dbReference>
<dbReference type="AlphaFoldDB" id="A0A1H7GG32"/>
<dbReference type="Proteomes" id="UP000185766">
    <property type="component" value="Unassembled WGS sequence"/>
</dbReference>
<dbReference type="NCBIfam" id="TIGR01777">
    <property type="entry name" value="yfcH"/>
    <property type="match status" value="1"/>
</dbReference>
<dbReference type="SUPFAM" id="SSF51735">
    <property type="entry name" value="NAD(P)-binding Rossmann-fold domains"/>
    <property type="match status" value="1"/>
</dbReference>
<dbReference type="InterPro" id="IPR001509">
    <property type="entry name" value="Epimerase_deHydtase"/>
</dbReference>
<dbReference type="InterPro" id="IPR036291">
    <property type="entry name" value="NAD(P)-bd_dom_sf"/>
</dbReference>
<dbReference type="EMBL" id="FOAS01000002">
    <property type="protein sequence ID" value="SEK37024.1"/>
    <property type="molecule type" value="Genomic_DNA"/>
</dbReference>
<comment type="similarity">
    <text evidence="1">Belongs to the NAD(P)-dependent epimerase/dehydratase family. SDR39U1 subfamily.</text>
</comment>
<keyword evidence="5" id="KW-1185">Reference proteome</keyword>
<protein>
    <recommendedName>
        <fullName evidence="6">TIGR01777 family protein</fullName>
    </recommendedName>
</protein>
<dbReference type="Pfam" id="PF08338">
    <property type="entry name" value="DUF1731"/>
    <property type="match status" value="1"/>
</dbReference>
<dbReference type="STRING" id="1429083.GCA_001885685_02647"/>
<organism evidence="4 5">
    <name type="scientific">Atopomonas hussainii</name>
    <dbReference type="NCBI Taxonomy" id="1429083"/>
    <lineage>
        <taxon>Bacteria</taxon>
        <taxon>Pseudomonadati</taxon>
        <taxon>Pseudomonadota</taxon>
        <taxon>Gammaproteobacteria</taxon>
        <taxon>Pseudomonadales</taxon>
        <taxon>Pseudomonadaceae</taxon>
        <taxon>Atopomonas</taxon>
    </lineage>
</organism>
<evidence type="ECO:0000256" key="1">
    <source>
        <dbReference type="ARBA" id="ARBA00009353"/>
    </source>
</evidence>
<feature type="domain" description="DUF1731" evidence="3">
    <location>
        <begin position="251"/>
        <end position="297"/>
    </location>
</feature>
<evidence type="ECO:0000313" key="4">
    <source>
        <dbReference type="EMBL" id="SEK37024.1"/>
    </source>
</evidence>
<dbReference type="CDD" id="cd05242">
    <property type="entry name" value="SDR_a8"/>
    <property type="match status" value="1"/>
</dbReference>
<reference evidence="4 5" key="1">
    <citation type="submission" date="2016-10" db="EMBL/GenBank/DDBJ databases">
        <authorList>
            <person name="de Groot N.N."/>
        </authorList>
    </citation>
    <scope>NUCLEOTIDE SEQUENCE [LARGE SCALE GENOMIC DNA]</scope>
    <source>
        <strain evidence="4 5">JCM 19513</strain>
    </source>
</reference>
<accession>A0A1H7GG32</accession>
<evidence type="ECO:0000313" key="5">
    <source>
        <dbReference type="Proteomes" id="UP000185766"/>
    </source>
</evidence>
<gene>
    <name evidence="4" type="ORF">SAMN05216214_10267</name>
</gene>
<proteinExistence type="inferred from homology"/>
<evidence type="ECO:0000259" key="3">
    <source>
        <dbReference type="Pfam" id="PF08338"/>
    </source>
</evidence>